<reference evidence="2" key="1">
    <citation type="journal article" date="2008" name="Nature">
        <title>The amphioxus genome and the evolution of the chordate karyotype.</title>
        <authorList>
            <consortium name="US DOE Joint Genome Institute (JGI-PGF)"/>
            <person name="Putnam N.H."/>
            <person name="Butts T."/>
            <person name="Ferrier D.E.K."/>
            <person name="Furlong R.F."/>
            <person name="Hellsten U."/>
            <person name="Kawashima T."/>
            <person name="Robinson-Rechavi M."/>
            <person name="Shoguchi E."/>
            <person name="Terry A."/>
            <person name="Yu J.-K."/>
            <person name="Benito-Gutierrez E.L."/>
            <person name="Dubchak I."/>
            <person name="Garcia-Fernandez J."/>
            <person name="Gibson-Brown J.J."/>
            <person name="Grigoriev I.V."/>
            <person name="Horton A.C."/>
            <person name="de Jong P.J."/>
            <person name="Jurka J."/>
            <person name="Kapitonov V.V."/>
            <person name="Kohara Y."/>
            <person name="Kuroki Y."/>
            <person name="Lindquist E."/>
            <person name="Lucas S."/>
            <person name="Osoegawa K."/>
            <person name="Pennacchio L.A."/>
            <person name="Salamov A.A."/>
            <person name="Satou Y."/>
            <person name="Sauka-Spengler T."/>
            <person name="Schmutz J."/>
            <person name="Shin-I T."/>
            <person name="Toyoda A."/>
            <person name="Bronner-Fraser M."/>
            <person name="Fujiyama A."/>
            <person name="Holland L.Z."/>
            <person name="Holland P.W.H."/>
            <person name="Satoh N."/>
            <person name="Rokhsar D.S."/>
        </authorList>
    </citation>
    <scope>NUCLEOTIDE SEQUENCE [LARGE SCALE GENOMIC DNA]</scope>
    <source>
        <strain evidence="2">S238N-H82</strain>
        <tissue evidence="2">Testes</tissue>
    </source>
</reference>
<dbReference type="AlphaFoldDB" id="C3XXW4"/>
<accession>C3XXW4</accession>
<dbReference type="eggNOG" id="KOG1023">
    <property type="taxonomic scope" value="Eukaryota"/>
</dbReference>
<keyword evidence="1" id="KW-0732">Signal</keyword>
<evidence type="ECO:0000256" key="1">
    <source>
        <dbReference type="SAM" id="SignalP"/>
    </source>
</evidence>
<feature type="signal peptide" evidence="1">
    <location>
        <begin position="1"/>
        <end position="16"/>
    </location>
</feature>
<dbReference type="InParanoid" id="C3XXW4"/>
<dbReference type="STRING" id="7739.C3XXW4"/>
<gene>
    <name evidence="2" type="ORF">BRAFLDRAFT_233524</name>
</gene>
<feature type="chain" id="PRO_5002934428" evidence="1">
    <location>
        <begin position="17"/>
        <end position="304"/>
    </location>
</feature>
<dbReference type="EMBL" id="GG666472">
    <property type="protein sequence ID" value="EEN67018.1"/>
    <property type="molecule type" value="Genomic_DNA"/>
</dbReference>
<proteinExistence type="predicted"/>
<name>C3XXW4_BRAFL</name>
<organism>
    <name type="scientific">Branchiostoma floridae</name>
    <name type="common">Florida lancelet</name>
    <name type="synonym">Amphioxus</name>
    <dbReference type="NCBI Taxonomy" id="7739"/>
    <lineage>
        <taxon>Eukaryota</taxon>
        <taxon>Metazoa</taxon>
        <taxon>Chordata</taxon>
        <taxon>Cephalochordata</taxon>
        <taxon>Leptocardii</taxon>
        <taxon>Amphioxiformes</taxon>
        <taxon>Branchiostomatidae</taxon>
        <taxon>Branchiostoma</taxon>
    </lineage>
</organism>
<feature type="non-terminal residue" evidence="2">
    <location>
        <position position="1"/>
    </location>
</feature>
<evidence type="ECO:0000313" key="2">
    <source>
        <dbReference type="EMBL" id="EEN67018.1"/>
    </source>
</evidence>
<sequence length="304" mass="34620">LIVVIHLCFTIVMVTAGWHDFDNKPYDCWPADADAQKPNTIKCDGLEMAWIKAPPDKITAGHGFNVTYSLHLPDMFYRHAVERKILPHGTAAEAKDWCHNHACPVRAEMSTEDNCCVYHVNVHSCPQESVREEKICGPWIPDDGEIFTHTLAMAGQADVVNWTSHMTLWKTGPHSLIAHIKVGTLQAALEAKTEVLPATTCCDDNCDDDMLTCAALCFDPVYFDPHLASSEAILLFKTALLLNIIRHFDRCRMQNFVSLTLHIFFQKLSCLNPSFVFQWFQYQKQKMFWDESWIIDYGDIRPGM</sequence>
<protein>
    <submittedName>
        <fullName evidence="2">Uncharacterized protein</fullName>
    </submittedName>
</protein>